<dbReference type="SUPFAM" id="SSF54001">
    <property type="entry name" value="Cysteine proteinases"/>
    <property type="match status" value="1"/>
</dbReference>
<dbReference type="InterPro" id="IPR038765">
    <property type="entry name" value="Papain-like_cys_pep_sf"/>
</dbReference>
<proteinExistence type="predicted"/>
<feature type="transmembrane region" description="Helical" evidence="2">
    <location>
        <begin position="134"/>
        <end position="150"/>
    </location>
</feature>
<feature type="domain" description="Transglutaminase-like" evidence="3">
    <location>
        <begin position="479"/>
        <end position="550"/>
    </location>
</feature>
<accession>A0A4R7K9H4</accession>
<feature type="transmembrane region" description="Helical" evidence="2">
    <location>
        <begin position="612"/>
        <end position="632"/>
    </location>
</feature>
<feature type="transmembrane region" description="Helical" evidence="2">
    <location>
        <begin position="156"/>
        <end position="173"/>
    </location>
</feature>
<feature type="region of interest" description="Disordered" evidence="1">
    <location>
        <begin position="564"/>
        <end position="598"/>
    </location>
</feature>
<dbReference type="Proteomes" id="UP000295325">
    <property type="component" value="Unassembled WGS sequence"/>
</dbReference>
<feature type="transmembrane region" description="Helical" evidence="2">
    <location>
        <begin position="12"/>
        <end position="32"/>
    </location>
</feature>
<feature type="transmembrane region" description="Helical" evidence="2">
    <location>
        <begin position="38"/>
        <end position="54"/>
    </location>
</feature>
<keyword evidence="2" id="KW-0812">Transmembrane</keyword>
<evidence type="ECO:0000256" key="2">
    <source>
        <dbReference type="SAM" id="Phobius"/>
    </source>
</evidence>
<evidence type="ECO:0000256" key="1">
    <source>
        <dbReference type="SAM" id="MobiDB-lite"/>
    </source>
</evidence>
<feature type="transmembrane region" description="Helical" evidence="2">
    <location>
        <begin position="105"/>
        <end position="127"/>
    </location>
</feature>
<evidence type="ECO:0000313" key="4">
    <source>
        <dbReference type="EMBL" id="TDT50719.1"/>
    </source>
</evidence>
<dbReference type="Gene3D" id="3.10.620.30">
    <property type="match status" value="1"/>
</dbReference>
<dbReference type="InterPro" id="IPR002931">
    <property type="entry name" value="Transglutaminase-like"/>
</dbReference>
<gene>
    <name evidence="4" type="ORF">EDD71_1252</name>
</gene>
<evidence type="ECO:0000259" key="3">
    <source>
        <dbReference type="SMART" id="SM00460"/>
    </source>
</evidence>
<dbReference type="PANTHER" id="PTHR42736">
    <property type="entry name" value="PROTEIN-GLUTAMINE GAMMA-GLUTAMYLTRANSFERASE"/>
    <property type="match status" value="1"/>
</dbReference>
<comment type="caution">
    <text evidence="4">The sequence shown here is derived from an EMBL/GenBank/DDBJ whole genome shotgun (WGS) entry which is preliminary data.</text>
</comment>
<dbReference type="SMART" id="SM00460">
    <property type="entry name" value="TGc"/>
    <property type="match status" value="1"/>
</dbReference>
<sequence length="755" mass="87579">MKWKSAPRDFIIYFIFLIGITLNIIDSTFKFVDIKYDIRIAFLIAASILIYLWLSINNKYAALLILIPVFIFKPSRIIEFTNYLVNNYKDFIHVMFASQYIPHEFIKYYINFVYAVMSLSLIAVYFLVVIKKNTTILLFAGSGIYVSYYYLGNNDMFKGCSIFLILTIILYAFNEYVKKRDRWSSGDSDVKKNYFYRWISLTVILVLFTNFITQLFKYDIKPITFDWFEENIVNRFESLTGRSDRRLSESGLKEKFNLTFTGYQENPGQLGGPINMDNSIAFRVYSDKDVSNLHLRGSISDSYTGHVWKKTDEKTEKVEGEINSGLTVILKEEYKKIKITPAKIETTTAFNSLYPVSVSNSWKYVLVDSDMGIYHPRVARRTKSYEVNFKEYDAAEIQKSLMTLNYDLNNKIYDDNIKKYLKLPDIPSRVFDLTMEITSKYKTPFEKASAIEKYLKDNYPYSTETSIVPGNRDFVDYFLFDEKKGYCTYYATAMAVMARIINLPSRYVEGYAYQGIIRGSQEMNILNSDAHAWVEIYFDGIGWAAFDPTPGMSSIALDLKSDTDGGANAPQDNDQESDASGDTPARLQAPRPQDGTIETDNVEVHTNDSINIMYIVYPISAILILGLIALIWSMSLLKRKRYIYYSLQKLIIYGKYINIEYSTGMTIREFLERLGRVVDMELDEYILLYEGMLYGEASFKKRHRKKLDRMLRNIKGEIIRQGSRLKFYIFDITRTALLPLKGWGCGKRSHTRGEL</sequence>
<organism evidence="4 5">
    <name type="scientific">Fonticella tunisiensis</name>
    <dbReference type="NCBI Taxonomy" id="1096341"/>
    <lineage>
        <taxon>Bacteria</taxon>
        <taxon>Bacillati</taxon>
        <taxon>Bacillota</taxon>
        <taxon>Clostridia</taxon>
        <taxon>Eubacteriales</taxon>
        <taxon>Clostridiaceae</taxon>
        <taxon>Fonticella</taxon>
    </lineage>
</organism>
<dbReference type="InterPro" id="IPR052901">
    <property type="entry name" value="Bact_TGase-like"/>
</dbReference>
<keyword evidence="2" id="KW-0472">Membrane</keyword>
<name>A0A4R7K9H4_9CLOT</name>
<dbReference type="EMBL" id="SOAZ01000025">
    <property type="protein sequence ID" value="TDT50719.1"/>
    <property type="molecule type" value="Genomic_DNA"/>
</dbReference>
<protein>
    <submittedName>
        <fullName evidence="4">Transglutaminase superfamily protein</fullName>
    </submittedName>
</protein>
<keyword evidence="5" id="KW-1185">Reference proteome</keyword>
<dbReference type="PANTHER" id="PTHR42736:SF1">
    <property type="entry name" value="PROTEIN-GLUTAMINE GAMMA-GLUTAMYLTRANSFERASE"/>
    <property type="match status" value="1"/>
</dbReference>
<evidence type="ECO:0000313" key="5">
    <source>
        <dbReference type="Proteomes" id="UP000295325"/>
    </source>
</evidence>
<dbReference type="Pfam" id="PF01841">
    <property type="entry name" value="Transglut_core"/>
    <property type="match status" value="1"/>
</dbReference>
<keyword evidence="2" id="KW-1133">Transmembrane helix</keyword>
<dbReference type="RefSeq" id="WP_133628989.1">
    <property type="nucleotide sequence ID" value="NZ_SOAZ01000025.1"/>
</dbReference>
<feature type="transmembrane region" description="Helical" evidence="2">
    <location>
        <begin position="194"/>
        <end position="216"/>
    </location>
</feature>
<dbReference type="OrthoDB" id="9804872at2"/>
<reference evidence="4 5" key="1">
    <citation type="submission" date="2019-03" db="EMBL/GenBank/DDBJ databases">
        <title>Genomic Encyclopedia of Type Strains, Phase IV (KMG-IV): sequencing the most valuable type-strain genomes for metagenomic binning, comparative biology and taxonomic classification.</title>
        <authorList>
            <person name="Goeker M."/>
        </authorList>
    </citation>
    <scope>NUCLEOTIDE SEQUENCE [LARGE SCALE GENOMIC DNA]</scope>
    <source>
        <strain evidence="4 5">DSM 24455</strain>
    </source>
</reference>
<dbReference type="AlphaFoldDB" id="A0A4R7K9H4"/>